<organism evidence="10 11">
    <name type="scientific">Prymnesium parvum</name>
    <name type="common">Toxic golden alga</name>
    <dbReference type="NCBI Taxonomy" id="97485"/>
    <lineage>
        <taxon>Eukaryota</taxon>
        <taxon>Haptista</taxon>
        <taxon>Haptophyta</taxon>
        <taxon>Prymnesiophyceae</taxon>
        <taxon>Prymnesiales</taxon>
        <taxon>Prymnesiaceae</taxon>
        <taxon>Prymnesium</taxon>
    </lineage>
</organism>
<keyword evidence="3 7" id="KW-0507">mRNA processing</keyword>
<dbReference type="Proteomes" id="UP001515480">
    <property type="component" value="Unassembled WGS sequence"/>
</dbReference>
<evidence type="ECO:0000313" key="11">
    <source>
        <dbReference type="Proteomes" id="UP001515480"/>
    </source>
</evidence>
<keyword evidence="11" id="KW-1185">Reference proteome</keyword>
<reference evidence="10 11" key="1">
    <citation type="journal article" date="2024" name="Science">
        <title>Giant polyketide synthase enzymes in the biosynthesis of giant marine polyether toxins.</title>
        <authorList>
            <person name="Fallon T.R."/>
            <person name="Shende V.V."/>
            <person name="Wierzbicki I.H."/>
            <person name="Pendleton A.L."/>
            <person name="Watervoot N.F."/>
            <person name="Auber R.P."/>
            <person name="Gonzalez D.J."/>
            <person name="Wisecaver J.H."/>
            <person name="Moore B.S."/>
        </authorList>
    </citation>
    <scope>NUCLEOTIDE SEQUENCE [LARGE SCALE GENOMIC DNA]</scope>
    <source>
        <strain evidence="10 11">12B1</strain>
    </source>
</reference>
<keyword evidence="4 7" id="KW-0747">Spliceosome</keyword>
<comment type="function">
    <text evidence="7">Required for pre-mRNA splicing.</text>
</comment>
<dbReference type="AlphaFoldDB" id="A0AB34KA66"/>
<dbReference type="GO" id="GO:0005681">
    <property type="term" value="C:spliceosomal complex"/>
    <property type="evidence" value="ECO:0007669"/>
    <property type="project" value="UniProtKB-KW"/>
</dbReference>
<dbReference type="GO" id="GO:0000398">
    <property type="term" value="P:mRNA splicing, via spliceosome"/>
    <property type="evidence" value="ECO:0007669"/>
    <property type="project" value="UniProtKB-UniRule"/>
</dbReference>
<feature type="region of interest" description="Disordered" evidence="9">
    <location>
        <begin position="19"/>
        <end position="41"/>
    </location>
</feature>
<accession>A0AB34KA66</accession>
<evidence type="ECO:0000256" key="2">
    <source>
        <dbReference type="ARBA" id="ARBA00006164"/>
    </source>
</evidence>
<proteinExistence type="inferred from homology"/>
<keyword evidence="8" id="KW-0175">Coiled coil</keyword>
<evidence type="ECO:0000256" key="5">
    <source>
        <dbReference type="ARBA" id="ARBA00023187"/>
    </source>
</evidence>
<gene>
    <name evidence="10" type="ORF">AB1Y20_000340</name>
</gene>
<keyword evidence="5 7" id="KW-0508">mRNA splicing</keyword>
<evidence type="ECO:0000256" key="6">
    <source>
        <dbReference type="ARBA" id="ARBA00023242"/>
    </source>
</evidence>
<comment type="similarity">
    <text evidence="2 7">Belongs to the PRP38 family.</text>
</comment>
<protein>
    <recommendedName>
        <fullName evidence="7">Pre-mRNA-splicing factor 38</fullName>
    </recommendedName>
</protein>
<evidence type="ECO:0000256" key="9">
    <source>
        <dbReference type="SAM" id="MobiDB-lite"/>
    </source>
</evidence>
<keyword evidence="6 7" id="KW-0539">Nucleus</keyword>
<evidence type="ECO:0000256" key="7">
    <source>
        <dbReference type="RuleBase" id="RU367025"/>
    </source>
</evidence>
<evidence type="ECO:0000313" key="10">
    <source>
        <dbReference type="EMBL" id="KAL1529389.1"/>
    </source>
</evidence>
<comment type="subcellular location">
    <subcellularLocation>
        <location evidence="1 7">Nucleus</location>
    </subcellularLocation>
</comment>
<comment type="caution">
    <text evidence="10">The sequence shown here is derived from an EMBL/GenBank/DDBJ whole genome shotgun (WGS) entry which is preliminary data.</text>
</comment>
<evidence type="ECO:0000256" key="4">
    <source>
        <dbReference type="ARBA" id="ARBA00022728"/>
    </source>
</evidence>
<dbReference type="EMBL" id="JBGBPQ010000001">
    <property type="protein sequence ID" value="KAL1529389.1"/>
    <property type="molecule type" value="Genomic_DNA"/>
</dbReference>
<dbReference type="Pfam" id="PF03371">
    <property type="entry name" value="PRP38"/>
    <property type="match status" value="1"/>
</dbReference>
<name>A0AB34KA66_PRYPA</name>
<sequence>MTHNKYFFSGRMMAIRQKPEGGNTKQEFVPEDSPQPGPREKDVLPLASTVDAFGANAYNLNPMLLEVIRMSDLFWDLAEVTTFEKVIDEIYFNVKYATPWEPGTHNVHRATGMQSAVRGVSSAGSAGTSYIYLLKLFIMRLTRQQIKMMLDHPDSPYIRCLGFLYLRIALSDGYKELWTWFEPYLEDPEEFNIDGTPQTKTTMGQYVIRLLTDQDYFGDRLPRIPVLVQRNIDAKLKLLSEGKLNEDGAAAESPATTDVSERWTESKERIKRKRAEIEMLEEKVRGLRDRIREKEAELRRPPVRG</sequence>
<evidence type="ECO:0000256" key="8">
    <source>
        <dbReference type="SAM" id="Coils"/>
    </source>
</evidence>
<dbReference type="PANTHER" id="PTHR23142">
    <property type="entry name" value="PRE-MRNA-SPLICING FACTOR 38A-RELATED"/>
    <property type="match status" value="1"/>
</dbReference>
<dbReference type="InterPro" id="IPR005037">
    <property type="entry name" value="PRP38"/>
</dbReference>
<feature type="coiled-coil region" evidence="8">
    <location>
        <begin position="263"/>
        <end position="297"/>
    </location>
</feature>
<evidence type="ECO:0000256" key="1">
    <source>
        <dbReference type="ARBA" id="ARBA00004123"/>
    </source>
</evidence>
<evidence type="ECO:0000256" key="3">
    <source>
        <dbReference type="ARBA" id="ARBA00022664"/>
    </source>
</evidence>